<gene>
    <name evidence="1" type="ORF">R1flu_000303</name>
</gene>
<protein>
    <submittedName>
        <fullName evidence="1">Uncharacterized protein</fullName>
    </submittedName>
</protein>
<dbReference type="AlphaFoldDB" id="A0ABD1Y024"/>
<evidence type="ECO:0000313" key="1">
    <source>
        <dbReference type="EMBL" id="KAL2620098.1"/>
    </source>
</evidence>
<keyword evidence="2" id="KW-1185">Reference proteome</keyword>
<reference evidence="1 2" key="1">
    <citation type="submission" date="2024-09" db="EMBL/GenBank/DDBJ databases">
        <title>Chromosome-scale assembly of Riccia fluitans.</title>
        <authorList>
            <person name="Paukszto L."/>
            <person name="Sawicki J."/>
            <person name="Karawczyk K."/>
            <person name="Piernik-Szablinska J."/>
            <person name="Szczecinska M."/>
            <person name="Mazdziarz M."/>
        </authorList>
    </citation>
    <scope>NUCLEOTIDE SEQUENCE [LARGE SCALE GENOMIC DNA]</scope>
    <source>
        <strain evidence="1">Rf_01</strain>
        <tissue evidence="1">Aerial parts of the thallus</tissue>
    </source>
</reference>
<proteinExistence type="predicted"/>
<sequence length="196" mass="22775">MAAPPGFENSMKKYMRTLKGCEIVGYEAIDVTHCPRLTRPRLQFKVKLQGPAQPIKNLWIGEKDEENPLRIWVDNDPVLSFDFFTDWFIHKKNHPVRILKLQADDFVFLPKREGEGQDMWRAKFRLTLAWDDKTVVIGNFDTDIVVSTMLFANIVALRSRFKRVKGDFHLVALRSQATLFMDVYLSAWILAVTCKI</sequence>
<evidence type="ECO:0000313" key="2">
    <source>
        <dbReference type="Proteomes" id="UP001605036"/>
    </source>
</evidence>
<organism evidence="1 2">
    <name type="scientific">Riccia fluitans</name>
    <dbReference type="NCBI Taxonomy" id="41844"/>
    <lineage>
        <taxon>Eukaryota</taxon>
        <taxon>Viridiplantae</taxon>
        <taxon>Streptophyta</taxon>
        <taxon>Embryophyta</taxon>
        <taxon>Marchantiophyta</taxon>
        <taxon>Marchantiopsida</taxon>
        <taxon>Marchantiidae</taxon>
        <taxon>Marchantiales</taxon>
        <taxon>Ricciaceae</taxon>
        <taxon>Riccia</taxon>
    </lineage>
</organism>
<dbReference type="Proteomes" id="UP001605036">
    <property type="component" value="Unassembled WGS sequence"/>
</dbReference>
<accession>A0ABD1Y024</accession>
<comment type="caution">
    <text evidence="1">The sequence shown here is derived from an EMBL/GenBank/DDBJ whole genome shotgun (WGS) entry which is preliminary data.</text>
</comment>
<name>A0ABD1Y024_9MARC</name>
<dbReference type="EMBL" id="JBHFFA010000006">
    <property type="protein sequence ID" value="KAL2620098.1"/>
    <property type="molecule type" value="Genomic_DNA"/>
</dbReference>